<evidence type="ECO:0000313" key="6">
    <source>
        <dbReference type="EMBL" id="PTL88303.1"/>
    </source>
</evidence>
<dbReference type="InterPro" id="IPR055174">
    <property type="entry name" value="Pus10_THUMP_arc"/>
</dbReference>
<comment type="caution">
    <text evidence="6">The sequence shown here is derived from an EMBL/GenBank/DDBJ whole genome shotgun (WGS) entry which is preliminary data.</text>
</comment>
<evidence type="ECO:0000313" key="7">
    <source>
        <dbReference type="Proteomes" id="UP000241022"/>
    </source>
</evidence>
<dbReference type="EMBL" id="LXWN01000001">
    <property type="protein sequence ID" value="PTL88303.1"/>
    <property type="molecule type" value="Genomic_DNA"/>
</dbReference>
<evidence type="ECO:0000259" key="4">
    <source>
        <dbReference type="Pfam" id="PF21238"/>
    </source>
</evidence>
<dbReference type="GO" id="GO:0160148">
    <property type="term" value="F:tRNA pseudouridine(55) synthase activity"/>
    <property type="evidence" value="ECO:0007669"/>
    <property type="project" value="UniProtKB-EC"/>
</dbReference>
<dbReference type="Gene3D" id="3.30.70.2510">
    <property type="match status" value="1"/>
</dbReference>
<keyword evidence="3" id="KW-0413">Isomerase</keyword>
<dbReference type="Proteomes" id="UP000241022">
    <property type="component" value="Unassembled WGS sequence"/>
</dbReference>
<evidence type="ECO:0000259" key="5">
    <source>
        <dbReference type="Pfam" id="PF22023"/>
    </source>
</evidence>
<keyword evidence="2" id="KW-0819">tRNA processing</keyword>
<protein>
    <recommendedName>
        <fullName evidence="1">tRNA pseudouridine(55) synthase</fullName>
        <ecNumber evidence="1">5.4.99.25</ecNumber>
    </recommendedName>
</protein>
<evidence type="ECO:0000256" key="2">
    <source>
        <dbReference type="ARBA" id="ARBA00022694"/>
    </source>
</evidence>
<evidence type="ECO:0000256" key="1">
    <source>
        <dbReference type="ARBA" id="ARBA00012787"/>
    </source>
</evidence>
<dbReference type="EC" id="5.4.99.25" evidence="1"/>
<evidence type="ECO:0000256" key="3">
    <source>
        <dbReference type="ARBA" id="ARBA00023235"/>
    </source>
</evidence>
<keyword evidence="7" id="KW-1185">Reference proteome</keyword>
<reference evidence="6 7" key="2">
    <citation type="submission" date="2018-04" db="EMBL/GenBank/DDBJ databases">
        <title>Transcriptomics of ammonia oxidizing archaea.</title>
        <authorList>
            <person name="Carini P."/>
        </authorList>
    </citation>
    <scope>NUCLEOTIDE SEQUENCE [LARGE SCALE GENOMIC DNA]</scope>
    <source>
        <strain evidence="6 7">U25</strain>
    </source>
</reference>
<name>A0A2R6TCX9_9ARCH</name>
<dbReference type="InterPro" id="IPR048741">
    <property type="entry name" value="Pus10-like_C"/>
</dbReference>
<sequence length="387" mass="44278">MNYLSNYVKSHSVTISKILKNYNLCEYCTGRLISKLVGKPSSKSLGKKYLIKYKKTSTTKCYICKNLFENLDLMLSNIYEKSDDVDFKTFNLGIILKNSFLERDDLIKSKFKLKGIENIKFGVSAEIIKKLSRRTKSKRIVDNPDLFIQANFKDESCTIRTKPLFVYGRYNKKIRKLPQKQVLCKSCNGIGCHNCNFDGLETLESVESNISNFLIKKFDGNQVKINWIGGEDQSSLVLGDGRPFFAKILNPKRRNRILRKSLKLEDISLSELKKIPIPPKGSIAFKSKVSIIIDTKKSISITQLQKLDILKNSEIHDAGKNKKNTQKRIYKISYKKLGKTSFRLDLLLDGGIPIKSFIQNSEITPNVSELLDNQCRCKSLDFKNIIL</sequence>
<dbReference type="NCBIfam" id="TIGR01213">
    <property type="entry name" value="pseudo_Pus10arc"/>
    <property type="match status" value="1"/>
</dbReference>
<proteinExistence type="predicted"/>
<dbReference type="Pfam" id="PF22023">
    <property type="entry name" value="Pus10_THUMP_arc"/>
    <property type="match status" value="1"/>
</dbReference>
<dbReference type="Pfam" id="PF21238">
    <property type="entry name" value="Pus10_C"/>
    <property type="match status" value="1"/>
</dbReference>
<reference evidence="7" key="1">
    <citation type="submission" date="2016-05" db="EMBL/GenBank/DDBJ databases">
        <authorList>
            <person name="Dupont C."/>
            <person name="Santoro A."/>
        </authorList>
    </citation>
    <scope>NUCLEOTIDE SEQUENCE [LARGE SCALE GENOMIC DNA]</scope>
    <source>
        <strain evidence="7">U25</strain>
    </source>
</reference>
<feature type="domain" description="Pus10 THUMP" evidence="5">
    <location>
        <begin position="77"/>
        <end position="148"/>
    </location>
</feature>
<feature type="domain" description="Pus10-like C-terminal" evidence="4">
    <location>
        <begin position="165"/>
        <end position="385"/>
    </location>
</feature>
<dbReference type="GO" id="GO:0031119">
    <property type="term" value="P:tRNA pseudouridine synthesis"/>
    <property type="evidence" value="ECO:0007669"/>
    <property type="project" value="TreeGrafter"/>
</dbReference>
<accession>A0A2R6TCX9</accession>
<dbReference type="PANTHER" id="PTHR21568">
    <property type="entry name" value="TRNA PSEUDOURIDINE SYNTHASE PUS10"/>
    <property type="match status" value="1"/>
</dbReference>
<gene>
    <name evidence="6" type="ORF">A7X95_03330</name>
</gene>
<dbReference type="AlphaFoldDB" id="A0A2R6TCX9"/>
<dbReference type="InterPro" id="IPR039894">
    <property type="entry name" value="Pus10-like"/>
</dbReference>
<organism evidence="6 7">
    <name type="scientific">Candidatus Nitrosopelagicus brevis</name>
    <dbReference type="NCBI Taxonomy" id="1410606"/>
    <lineage>
        <taxon>Archaea</taxon>
        <taxon>Nitrososphaerota</taxon>
    </lineage>
</organism>
<dbReference type="PANTHER" id="PTHR21568:SF0">
    <property type="entry name" value="TRNA PSEUDOURIDINE SYNTHASE PUS10"/>
    <property type="match status" value="1"/>
</dbReference>